<dbReference type="EMBL" id="JAIKTS010000002">
    <property type="protein sequence ID" value="MCL7714800.1"/>
    <property type="molecule type" value="Genomic_DNA"/>
</dbReference>
<dbReference type="RefSeq" id="WP_250064069.1">
    <property type="nucleotide sequence ID" value="NZ_JAIKTS010000002.1"/>
</dbReference>
<keyword evidence="1" id="KW-0812">Transmembrane</keyword>
<evidence type="ECO:0008006" key="4">
    <source>
        <dbReference type="Google" id="ProtNLM"/>
    </source>
</evidence>
<keyword evidence="1" id="KW-0472">Membrane</keyword>
<evidence type="ECO:0000313" key="2">
    <source>
        <dbReference type="EMBL" id="MCL7714800.1"/>
    </source>
</evidence>
<gene>
    <name evidence="2" type="ORF">K5L01_09110</name>
</gene>
<protein>
    <recommendedName>
        <fullName evidence="4">DUF3325 domain-containing protein</fullName>
    </recommendedName>
</protein>
<sequence>MTLLYALLATASGTAAALLSYLASPQQLWRAAGPWPARHRAWPTAACALVSLLAMLRLLAPLEAVFAWSVLLMFVWSLAPFLGAWRARVRSRGAA</sequence>
<comment type="caution">
    <text evidence="2">The sequence shown here is derived from an EMBL/GenBank/DDBJ whole genome shotgun (WGS) entry which is preliminary data.</text>
</comment>
<evidence type="ECO:0000313" key="3">
    <source>
        <dbReference type="Proteomes" id="UP001431235"/>
    </source>
</evidence>
<accession>A0ABT0SII9</accession>
<organism evidence="2 3">
    <name type="scientific">Stenotrophomonas mori</name>
    <dbReference type="NCBI Taxonomy" id="2871096"/>
    <lineage>
        <taxon>Bacteria</taxon>
        <taxon>Pseudomonadati</taxon>
        <taxon>Pseudomonadota</taxon>
        <taxon>Gammaproteobacteria</taxon>
        <taxon>Lysobacterales</taxon>
        <taxon>Lysobacteraceae</taxon>
        <taxon>Stenotrophomonas</taxon>
    </lineage>
</organism>
<keyword evidence="1" id="KW-1133">Transmembrane helix</keyword>
<dbReference type="Proteomes" id="UP001431235">
    <property type="component" value="Unassembled WGS sequence"/>
</dbReference>
<keyword evidence="3" id="KW-1185">Reference proteome</keyword>
<feature type="transmembrane region" description="Helical" evidence="1">
    <location>
        <begin position="66"/>
        <end position="85"/>
    </location>
</feature>
<reference evidence="2 3" key="1">
    <citation type="submission" date="2021-08" db="EMBL/GenBank/DDBJ databases">
        <title>Novel members of of the genus Stenotrophomonas from differernt environment.</title>
        <authorList>
            <person name="Deng Y."/>
        </authorList>
    </citation>
    <scope>NUCLEOTIDE SEQUENCE [LARGE SCALE GENOMIC DNA]</scope>
    <source>
        <strain evidence="2 3">CPCC 101365</strain>
    </source>
</reference>
<name>A0ABT0SII9_9GAMM</name>
<evidence type="ECO:0000256" key="1">
    <source>
        <dbReference type="SAM" id="Phobius"/>
    </source>
</evidence>
<proteinExistence type="predicted"/>